<dbReference type="PANTHER" id="PTHR33507:SF3">
    <property type="entry name" value="INNER MEMBRANE PROTEIN YBBJ"/>
    <property type="match status" value="1"/>
</dbReference>
<feature type="domain" description="NfeD integral membrane" evidence="8">
    <location>
        <begin position="231"/>
        <end position="343"/>
    </location>
</feature>
<evidence type="ECO:0000256" key="1">
    <source>
        <dbReference type="ARBA" id="ARBA00004141"/>
    </source>
</evidence>
<feature type="transmembrane region" description="Helical" evidence="5">
    <location>
        <begin position="299"/>
        <end position="318"/>
    </location>
</feature>
<accession>A0A4R1PVT4</accession>
<evidence type="ECO:0000259" key="9">
    <source>
        <dbReference type="Pfam" id="PF25145"/>
    </source>
</evidence>
<feature type="chain" id="PRO_5020533494" evidence="6">
    <location>
        <begin position="25"/>
        <end position="432"/>
    </location>
</feature>
<feature type="signal peptide" evidence="6">
    <location>
        <begin position="1"/>
        <end position="24"/>
    </location>
</feature>
<feature type="transmembrane region" description="Helical" evidence="5">
    <location>
        <begin position="249"/>
        <end position="267"/>
    </location>
</feature>
<dbReference type="CDD" id="cd07021">
    <property type="entry name" value="Clp_protease_NfeD_like"/>
    <property type="match status" value="1"/>
</dbReference>
<evidence type="ECO:0000256" key="3">
    <source>
        <dbReference type="ARBA" id="ARBA00022989"/>
    </source>
</evidence>
<dbReference type="AlphaFoldDB" id="A0A4R1PVT4"/>
<dbReference type="SUPFAM" id="SSF52096">
    <property type="entry name" value="ClpP/crotonase"/>
    <property type="match status" value="1"/>
</dbReference>
<dbReference type="InterPro" id="IPR056739">
    <property type="entry name" value="NfeD_membrane"/>
</dbReference>
<dbReference type="OrthoDB" id="9806253at2"/>
<dbReference type="InterPro" id="IPR012340">
    <property type="entry name" value="NA-bd_OB-fold"/>
</dbReference>
<dbReference type="GO" id="GO:0006508">
    <property type="term" value="P:proteolysis"/>
    <property type="evidence" value="ECO:0007669"/>
    <property type="project" value="UniProtKB-KW"/>
</dbReference>
<dbReference type="InterPro" id="IPR056738">
    <property type="entry name" value="NfeD1b_N"/>
</dbReference>
<comment type="subcellular location">
    <subcellularLocation>
        <location evidence="1">Membrane</location>
        <topology evidence="1">Multi-pass membrane protein</topology>
    </subcellularLocation>
</comment>
<dbReference type="Pfam" id="PF25145">
    <property type="entry name" value="NfeD1b_N"/>
    <property type="match status" value="1"/>
</dbReference>
<dbReference type="InterPro" id="IPR002810">
    <property type="entry name" value="NfeD-like_C"/>
</dbReference>
<keyword evidence="2 5" id="KW-0812">Transmembrane</keyword>
<dbReference type="Proteomes" id="UP000295063">
    <property type="component" value="Unassembled WGS sequence"/>
</dbReference>
<keyword evidence="10" id="KW-0645">Protease</keyword>
<dbReference type="InterPro" id="IPR052165">
    <property type="entry name" value="Membrane_assoc_protease"/>
</dbReference>
<feature type="domain" description="NfeD-like C-terminal" evidence="7">
    <location>
        <begin position="376"/>
        <end position="429"/>
    </location>
</feature>
<gene>
    <name evidence="10" type="ORF">EV210_1088</name>
</gene>
<evidence type="ECO:0000256" key="4">
    <source>
        <dbReference type="ARBA" id="ARBA00023136"/>
    </source>
</evidence>
<reference evidence="10 11" key="1">
    <citation type="submission" date="2019-03" db="EMBL/GenBank/DDBJ databases">
        <title>Genomic Encyclopedia of Type Strains, Phase IV (KMG-IV): sequencing the most valuable type-strain genomes for metagenomic binning, comparative biology and taxonomic classification.</title>
        <authorList>
            <person name="Goeker M."/>
        </authorList>
    </citation>
    <scope>NUCLEOTIDE SEQUENCE [LARGE SCALE GENOMIC DNA]</scope>
    <source>
        <strain evidence="10 11">DSM 15969</strain>
    </source>
</reference>
<dbReference type="RefSeq" id="WP_132080911.1">
    <property type="nucleotide sequence ID" value="NZ_SLUI01000008.1"/>
</dbReference>
<evidence type="ECO:0000256" key="2">
    <source>
        <dbReference type="ARBA" id="ARBA00022692"/>
    </source>
</evidence>
<proteinExistence type="predicted"/>
<evidence type="ECO:0000313" key="11">
    <source>
        <dbReference type="Proteomes" id="UP000295063"/>
    </source>
</evidence>
<dbReference type="Gene3D" id="3.90.226.10">
    <property type="entry name" value="2-enoyl-CoA Hydratase, Chain A, domain 1"/>
    <property type="match status" value="1"/>
</dbReference>
<evidence type="ECO:0000256" key="5">
    <source>
        <dbReference type="SAM" id="Phobius"/>
    </source>
</evidence>
<protein>
    <submittedName>
        <fullName evidence="10">Membrane-bound serine protease (ClpP class)</fullName>
    </submittedName>
</protein>
<feature type="domain" description="NfeD1b N-terminal" evidence="9">
    <location>
        <begin position="32"/>
        <end position="212"/>
    </location>
</feature>
<dbReference type="Pfam" id="PF24961">
    <property type="entry name" value="NfeD_membrane"/>
    <property type="match status" value="1"/>
</dbReference>
<feature type="transmembrane region" description="Helical" evidence="5">
    <location>
        <begin position="273"/>
        <end position="292"/>
    </location>
</feature>
<dbReference type="GO" id="GO:0008233">
    <property type="term" value="F:peptidase activity"/>
    <property type="evidence" value="ECO:0007669"/>
    <property type="project" value="UniProtKB-KW"/>
</dbReference>
<dbReference type="EMBL" id="SLUI01000008">
    <property type="protein sequence ID" value="TCL36373.1"/>
    <property type="molecule type" value="Genomic_DNA"/>
</dbReference>
<sequence>MERIRRIFLLFLCLALWVTLGVSAAVEPASSVAVVTIKGEIDGGQSALLQRAFQEAQKNNARAILVELDTFGGLVDAAVQMRDVIIDSPVPTICYIKNRAWSAGALIALAHQSIAVAPGGSIGAAEPIPTTEKTVAALKAEFAATANKTGRNPRVAEAMVDKSLGLPGYAEPGQILALTDYQAKDVGFADFVAVDRAAVLAHYGFSDATVVEYQPQWTDRLAGWLSNPAIKSGLLSLIFLAVLAEIKTAGTGVGALVAIVAAVLFFGSQWLTGVAGLLEILLFAAGCILLVVELYVPGTGLFGIAGLASILASFFLSLGANLSAVTTMTISLVVAIIAFAVLARYLPSSKLWTKLILKDSETTQAGYTSAQDYDCYLGCEGITITQLRPAGRIELKGVQLDVVSEGRFLPAGIPVKVVSVKGNRIVVHPIVE</sequence>
<evidence type="ECO:0000259" key="8">
    <source>
        <dbReference type="Pfam" id="PF24961"/>
    </source>
</evidence>
<evidence type="ECO:0000313" key="10">
    <source>
        <dbReference type="EMBL" id="TCL36373.1"/>
    </source>
</evidence>
<dbReference type="Pfam" id="PF01957">
    <property type="entry name" value="NfeD"/>
    <property type="match status" value="1"/>
</dbReference>
<name>A0A4R1PVT4_9FIRM</name>
<dbReference type="GO" id="GO:0005886">
    <property type="term" value="C:plasma membrane"/>
    <property type="evidence" value="ECO:0007669"/>
    <property type="project" value="TreeGrafter"/>
</dbReference>
<keyword evidence="4 5" id="KW-0472">Membrane</keyword>
<keyword evidence="11" id="KW-1185">Reference proteome</keyword>
<dbReference type="PANTHER" id="PTHR33507">
    <property type="entry name" value="INNER MEMBRANE PROTEIN YBBJ"/>
    <property type="match status" value="1"/>
</dbReference>
<dbReference type="InterPro" id="IPR029045">
    <property type="entry name" value="ClpP/crotonase-like_dom_sf"/>
</dbReference>
<feature type="transmembrane region" description="Helical" evidence="5">
    <location>
        <begin position="324"/>
        <end position="346"/>
    </location>
</feature>
<evidence type="ECO:0000256" key="6">
    <source>
        <dbReference type="SAM" id="SignalP"/>
    </source>
</evidence>
<keyword evidence="10" id="KW-0378">Hydrolase</keyword>
<evidence type="ECO:0000259" key="7">
    <source>
        <dbReference type="Pfam" id="PF01957"/>
    </source>
</evidence>
<comment type="caution">
    <text evidence="10">The sequence shown here is derived from an EMBL/GenBank/DDBJ whole genome shotgun (WGS) entry which is preliminary data.</text>
</comment>
<organism evidence="10 11">
    <name type="scientific">Anaerospora hongkongensis</name>
    <dbReference type="NCBI Taxonomy" id="244830"/>
    <lineage>
        <taxon>Bacteria</taxon>
        <taxon>Bacillati</taxon>
        <taxon>Bacillota</taxon>
        <taxon>Negativicutes</taxon>
        <taxon>Selenomonadales</taxon>
        <taxon>Sporomusaceae</taxon>
        <taxon>Anaerospora</taxon>
    </lineage>
</organism>
<dbReference type="Gene3D" id="2.40.50.140">
    <property type="entry name" value="Nucleic acid-binding proteins"/>
    <property type="match status" value="1"/>
</dbReference>
<keyword evidence="6" id="KW-0732">Signal</keyword>
<keyword evidence="3 5" id="KW-1133">Transmembrane helix</keyword>